<dbReference type="CDD" id="cd03468">
    <property type="entry name" value="PolY_like"/>
    <property type="match status" value="1"/>
</dbReference>
<dbReference type="InterPro" id="IPR043128">
    <property type="entry name" value="Rev_trsase/Diguanyl_cyclase"/>
</dbReference>
<reference evidence="4 5" key="1">
    <citation type="submission" date="2024-07" db="EMBL/GenBank/DDBJ databases">
        <title>Uliginosibacterium flavum JJ3220;KACC:17644.</title>
        <authorList>
            <person name="Kim M.K."/>
        </authorList>
    </citation>
    <scope>NUCLEOTIDE SEQUENCE [LARGE SCALE GENOMIC DNA]</scope>
    <source>
        <strain evidence="4 5">KACC:17644</strain>
    </source>
</reference>
<dbReference type="RefSeq" id="WP_354599340.1">
    <property type="nucleotide sequence ID" value="NZ_JBEWZI010000001.1"/>
</dbReference>
<evidence type="ECO:0000256" key="1">
    <source>
        <dbReference type="ARBA" id="ARBA00010945"/>
    </source>
</evidence>
<keyword evidence="5" id="KW-1185">Reference proteome</keyword>
<protein>
    <submittedName>
        <fullName evidence="4">DNA polymerase Y family protein</fullName>
    </submittedName>
</protein>
<dbReference type="InterPro" id="IPR050356">
    <property type="entry name" value="SulA_CellDiv_inhibitor"/>
</dbReference>
<evidence type="ECO:0000256" key="2">
    <source>
        <dbReference type="ARBA" id="ARBA00022763"/>
    </source>
</evidence>
<dbReference type="EMBL" id="JBEWZI010000001">
    <property type="protein sequence ID" value="MET7012884.1"/>
    <property type="molecule type" value="Genomic_DNA"/>
</dbReference>
<name>A0ABV2TG48_9RHOO</name>
<dbReference type="Gene3D" id="3.30.70.270">
    <property type="match status" value="1"/>
</dbReference>
<dbReference type="SUPFAM" id="SSF56672">
    <property type="entry name" value="DNA/RNA polymerases"/>
    <property type="match status" value="1"/>
</dbReference>
<comment type="similarity">
    <text evidence="1">Belongs to the DNA polymerase type-Y family.</text>
</comment>
<dbReference type="PANTHER" id="PTHR35369:SF2">
    <property type="entry name" value="BLR3025 PROTEIN"/>
    <property type="match status" value="1"/>
</dbReference>
<evidence type="ECO:0000313" key="4">
    <source>
        <dbReference type="EMBL" id="MET7012884.1"/>
    </source>
</evidence>
<feature type="domain" description="UmuC" evidence="3">
    <location>
        <begin position="21"/>
        <end position="139"/>
    </location>
</feature>
<proteinExistence type="inferred from homology"/>
<dbReference type="Proteomes" id="UP001549691">
    <property type="component" value="Unassembled WGS sequence"/>
</dbReference>
<dbReference type="Gene3D" id="3.40.1170.60">
    <property type="match status" value="1"/>
</dbReference>
<evidence type="ECO:0000313" key="5">
    <source>
        <dbReference type="Proteomes" id="UP001549691"/>
    </source>
</evidence>
<dbReference type="Pfam" id="PF00817">
    <property type="entry name" value="IMS"/>
    <property type="match status" value="1"/>
</dbReference>
<sequence>MLWLCLRFPLLALEVFPPDDGPVVVTARQRVVCANAAAQAAGIAPGLRLAAALGLAPGLNVREQQAPREAELLHMLACWAEGFTPQVSVAPPDELLLEIGGCVRLFGGLAALCDKALAELQAQGLTAVQAVAPTPLGAQWLARAEDAGPCESLLDLPTRLAPLPLAVLGELDGPTTRTLAALGVRALGDLFTLPAAGLRRRFGGALPLWLAQARGEVPDLRESFIFPEHFEQRLELPAKVSDASMLLFAARRLMASLAGWLAARSAGVAECSLLLEHEDGLPPTVLTLAFAEATADLARLERVLRERIERCRLTAQVWRLQLVAAAPQPLAGRTLGLFGQEAALALAPVIERLRARLGKDAVHGLTAVADHRPECASRVVAEGAPAAAGLAAGAQPLWLLPAPQALSERDGVPQRGGNLLRLAGPARIESGWWEQGEQREARALIGDVQRDYFVACSPRGEWLWVFRDARGWWLHGLFA</sequence>
<keyword evidence="2" id="KW-0227">DNA damage</keyword>
<accession>A0ABV2TG48</accession>
<evidence type="ECO:0000259" key="3">
    <source>
        <dbReference type="Pfam" id="PF00817"/>
    </source>
</evidence>
<comment type="caution">
    <text evidence="4">The sequence shown here is derived from an EMBL/GenBank/DDBJ whole genome shotgun (WGS) entry which is preliminary data.</text>
</comment>
<dbReference type="InterPro" id="IPR043502">
    <property type="entry name" value="DNA/RNA_pol_sf"/>
</dbReference>
<dbReference type="InterPro" id="IPR001126">
    <property type="entry name" value="UmuC"/>
</dbReference>
<organism evidence="4 5">
    <name type="scientific">Uliginosibacterium flavum</name>
    <dbReference type="NCBI Taxonomy" id="1396831"/>
    <lineage>
        <taxon>Bacteria</taxon>
        <taxon>Pseudomonadati</taxon>
        <taxon>Pseudomonadota</taxon>
        <taxon>Betaproteobacteria</taxon>
        <taxon>Rhodocyclales</taxon>
        <taxon>Zoogloeaceae</taxon>
        <taxon>Uliginosibacterium</taxon>
    </lineage>
</organism>
<dbReference type="PANTHER" id="PTHR35369">
    <property type="entry name" value="BLR3025 PROTEIN-RELATED"/>
    <property type="match status" value="1"/>
</dbReference>
<gene>
    <name evidence="4" type="ORF">ABXR19_01700</name>
</gene>